<evidence type="ECO:0000313" key="2">
    <source>
        <dbReference type="Proteomes" id="UP000789920"/>
    </source>
</evidence>
<evidence type="ECO:0000313" key="1">
    <source>
        <dbReference type="EMBL" id="CAG8849515.1"/>
    </source>
</evidence>
<dbReference type="EMBL" id="CAJVQC010165905">
    <property type="protein sequence ID" value="CAG8849515.1"/>
    <property type="molecule type" value="Genomic_DNA"/>
</dbReference>
<sequence length="147" mass="16290">RAENSVLFYDKNLPNGECQCPFMTLESALMSILILAPTLLLINAPGSSQSNYDDDNHIGYYDAEDYLSLRSRPSSSIIQEEALSVIHENVECHYVGRSDQPPHSRHHTRLSHHSNSTFHSESESSESSSKNSSLVKVLGASSLLTKI</sequence>
<keyword evidence="2" id="KW-1185">Reference proteome</keyword>
<feature type="non-terminal residue" evidence="1">
    <location>
        <position position="1"/>
    </location>
</feature>
<feature type="non-terminal residue" evidence="1">
    <location>
        <position position="147"/>
    </location>
</feature>
<name>A0ACA9SX03_9GLOM</name>
<proteinExistence type="predicted"/>
<gene>
    <name evidence="1" type="ORF">RPERSI_LOCUS35628</name>
</gene>
<accession>A0ACA9SX03</accession>
<organism evidence="1 2">
    <name type="scientific">Racocetra persica</name>
    <dbReference type="NCBI Taxonomy" id="160502"/>
    <lineage>
        <taxon>Eukaryota</taxon>
        <taxon>Fungi</taxon>
        <taxon>Fungi incertae sedis</taxon>
        <taxon>Mucoromycota</taxon>
        <taxon>Glomeromycotina</taxon>
        <taxon>Glomeromycetes</taxon>
        <taxon>Diversisporales</taxon>
        <taxon>Gigasporaceae</taxon>
        <taxon>Racocetra</taxon>
    </lineage>
</organism>
<protein>
    <submittedName>
        <fullName evidence="1">29101_t:CDS:1</fullName>
    </submittedName>
</protein>
<dbReference type="Proteomes" id="UP000789920">
    <property type="component" value="Unassembled WGS sequence"/>
</dbReference>
<reference evidence="1" key="1">
    <citation type="submission" date="2021-06" db="EMBL/GenBank/DDBJ databases">
        <authorList>
            <person name="Kallberg Y."/>
            <person name="Tangrot J."/>
            <person name="Rosling A."/>
        </authorList>
    </citation>
    <scope>NUCLEOTIDE SEQUENCE</scope>
    <source>
        <strain evidence="1">MA461A</strain>
    </source>
</reference>
<comment type="caution">
    <text evidence="1">The sequence shown here is derived from an EMBL/GenBank/DDBJ whole genome shotgun (WGS) entry which is preliminary data.</text>
</comment>